<keyword evidence="5 8" id="KW-0812">Transmembrane</keyword>
<dbReference type="GO" id="GO:0022857">
    <property type="term" value="F:transmembrane transporter activity"/>
    <property type="evidence" value="ECO:0007669"/>
    <property type="project" value="InterPro"/>
</dbReference>
<feature type="transmembrane region" description="Helical" evidence="8">
    <location>
        <begin position="132"/>
        <end position="149"/>
    </location>
</feature>
<evidence type="ECO:0000256" key="3">
    <source>
        <dbReference type="ARBA" id="ARBA00022475"/>
    </source>
</evidence>
<accession>A0A382WYN6</accession>
<keyword evidence="6 8" id="KW-1133">Transmembrane helix</keyword>
<feature type="non-terminal residue" evidence="9">
    <location>
        <position position="1"/>
    </location>
</feature>
<dbReference type="AlphaFoldDB" id="A0A382WYN6"/>
<sequence>PNTVLLMAVLFVLAHLLMTRTTIGRYIYAVGGNPEAARLSGVPVKWILLFVYTLCGILAGLGGVMEASLHVTASPKAGFMLELQVIAAVVVGGTSLAGGQGRIFGTLIGALIIGVIRNGMNLTGVEAHMQSVVYGIVILVAVLVDRLKAKV</sequence>
<comment type="subcellular location">
    <subcellularLocation>
        <location evidence="1">Cell membrane</location>
        <topology evidence="1">Multi-pass membrane protein</topology>
    </subcellularLocation>
</comment>
<evidence type="ECO:0000256" key="5">
    <source>
        <dbReference type="ARBA" id="ARBA00022692"/>
    </source>
</evidence>
<keyword evidence="2" id="KW-0813">Transport</keyword>
<keyword evidence="7 8" id="KW-0472">Membrane</keyword>
<dbReference type="PANTHER" id="PTHR32196:SF21">
    <property type="entry name" value="ABC TRANSPORTER PERMEASE PROTEIN YPHD-RELATED"/>
    <property type="match status" value="1"/>
</dbReference>
<evidence type="ECO:0008006" key="10">
    <source>
        <dbReference type="Google" id="ProtNLM"/>
    </source>
</evidence>
<evidence type="ECO:0000256" key="4">
    <source>
        <dbReference type="ARBA" id="ARBA00022519"/>
    </source>
</evidence>
<dbReference type="GO" id="GO:0005886">
    <property type="term" value="C:plasma membrane"/>
    <property type="evidence" value="ECO:0007669"/>
    <property type="project" value="UniProtKB-SubCell"/>
</dbReference>
<dbReference type="PANTHER" id="PTHR32196">
    <property type="entry name" value="ABC TRANSPORTER PERMEASE PROTEIN YPHD-RELATED-RELATED"/>
    <property type="match status" value="1"/>
</dbReference>
<dbReference type="Pfam" id="PF02653">
    <property type="entry name" value="BPD_transp_2"/>
    <property type="match status" value="1"/>
</dbReference>
<keyword evidence="3" id="KW-1003">Cell membrane</keyword>
<dbReference type="CDD" id="cd06579">
    <property type="entry name" value="TM_PBP1_transp_AraH_like"/>
    <property type="match status" value="1"/>
</dbReference>
<evidence type="ECO:0000256" key="6">
    <source>
        <dbReference type="ARBA" id="ARBA00022989"/>
    </source>
</evidence>
<evidence type="ECO:0000256" key="2">
    <source>
        <dbReference type="ARBA" id="ARBA00022448"/>
    </source>
</evidence>
<keyword evidence="4" id="KW-0997">Cell inner membrane</keyword>
<name>A0A382WYN6_9ZZZZ</name>
<evidence type="ECO:0000313" key="9">
    <source>
        <dbReference type="EMBL" id="SVD63455.1"/>
    </source>
</evidence>
<organism evidence="9">
    <name type="scientific">marine metagenome</name>
    <dbReference type="NCBI Taxonomy" id="408172"/>
    <lineage>
        <taxon>unclassified sequences</taxon>
        <taxon>metagenomes</taxon>
        <taxon>ecological metagenomes</taxon>
    </lineage>
</organism>
<reference evidence="9" key="1">
    <citation type="submission" date="2018-05" db="EMBL/GenBank/DDBJ databases">
        <authorList>
            <person name="Lanie J.A."/>
            <person name="Ng W.-L."/>
            <person name="Kazmierczak K.M."/>
            <person name="Andrzejewski T.M."/>
            <person name="Davidsen T.M."/>
            <person name="Wayne K.J."/>
            <person name="Tettelin H."/>
            <person name="Glass J.I."/>
            <person name="Rusch D."/>
            <person name="Podicherti R."/>
            <person name="Tsui H.-C.T."/>
            <person name="Winkler M.E."/>
        </authorList>
    </citation>
    <scope>NUCLEOTIDE SEQUENCE</scope>
</reference>
<gene>
    <name evidence="9" type="ORF">METZ01_LOCUS416309</name>
</gene>
<dbReference type="EMBL" id="UINC01163247">
    <property type="protein sequence ID" value="SVD63455.1"/>
    <property type="molecule type" value="Genomic_DNA"/>
</dbReference>
<evidence type="ECO:0000256" key="8">
    <source>
        <dbReference type="SAM" id="Phobius"/>
    </source>
</evidence>
<dbReference type="InterPro" id="IPR001851">
    <property type="entry name" value="ABC_transp_permease"/>
</dbReference>
<feature type="transmembrane region" description="Helical" evidence="8">
    <location>
        <begin position="43"/>
        <end position="65"/>
    </location>
</feature>
<protein>
    <recommendedName>
        <fullName evidence="10">Sugar ABC transporter permease</fullName>
    </recommendedName>
</protein>
<evidence type="ECO:0000256" key="7">
    <source>
        <dbReference type="ARBA" id="ARBA00023136"/>
    </source>
</evidence>
<proteinExistence type="predicted"/>
<feature type="transmembrane region" description="Helical" evidence="8">
    <location>
        <begin position="77"/>
        <end position="97"/>
    </location>
</feature>
<evidence type="ECO:0000256" key="1">
    <source>
        <dbReference type="ARBA" id="ARBA00004651"/>
    </source>
</evidence>